<sequence>MRLIRLATSLIQDFSKQSDTVNLDGRGGLIPSLVQKNILDPSCLNKSNPTARQLAFGLMGWTLMLYTPNPSYNEPSSLQIHDEGSSCFDTLSQPAEVSNRSFLELVCGFGKVFPWKEIQDVPSNALSDQLHPANLNVATLFKSYGVTVKWVSCFTSHLEFHEVTRKLSIFCLPSFCKLHDGNETAMERYNFHSVPYKPPKFSVAQVMQEILLSYQLFFLNSSQACQYYRRKQRQVLKTVIPEGNQIDPTLDWLCGYHQTKSSESSLPERTVFSKEVDFPVFAERLSKLQKFASKQQSGTLKAVWSDHRNFEALYTFRAVIIFGTVSVILSFIQVVLQAIQTTYTMKSYSNRGNEGGIG</sequence>
<dbReference type="EMBL" id="ML994617">
    <property type="protein sequence ID" value="KAF2191374.1"/>
    <property type="molecule type" value="Genomic_DNA"/>
</dbReference>
<keyword evidence="1" id="KW-0812">Transmembrane</keyword>
<dbReference type="AlphaFoldDB" id="A0A6A6EI63"/>
<keyword evidence="3" id="KW-1185">Reference proteome</keyword>
<protein>
    <submittedName>
        <fullName evidence="2">Uncharacterized protein</fullName>
    </submittedName>
</protein>
<accession>A0A6A6EI63</accession>
<keyword evidence="1" id="KW-1133">Transmembrane helix</keyword>
<evidence type="ECO:0000256" key="1">
    <source>
        <dbReference type="SAM" id="Phobius"/>
    </source>
</evidence>
<evidence type="ECO:0000313" key="2">
    <source>
        <dbReference type="EMBL" id="KAF2191374.1"/>
    </source>
</evidence>
<dbReference type="OrthoDB" id="5428890at2759"/>
<evidence type="ECO:0000313" key="3">
    <source>
        <dbReference type="Proteomes" id="UP000800200"/>
    </source>
</evidence>
<proteinExistence type="predicted"/>
<keyword evidence="1" id="KW-0472">Membrane</keyword>
<gene>
    <name evidence="2" type="ORF">K469DRAFT_656205</name>
</gene>
<reference evidence="2" key="1">
    <citation type="journal article" date="2020" name="Stud. Mycol.">
        <title>101 Dothideomycetes genomes: a test case for predicting lifestyles and emergence of pathogens.</title>
        <authorList>
            <person name="Haridas S."/>
            <person name="Albert R."/>
            <person name="Binder M."/>
            <person name="Bloem J."/>
            <person name="Labutti K."/>
            <person name="Salamov A."/>
            <person name="Andreopoulos B."/>
            <person name="Baker S."/>
            <person name="Barry K."/>
            <person name="Bills G."/>
            <person name="Bluhm B."/>
            <person name="Cannon C."/>
            <person name="Castanera R."/>
            <person name="Culley D."/>
            <person name="Daum C."/>
            <person name="Ezra D."/>
            <person name="Gonzalez J."/>
            <person name="Henrissat B."/>
            <person name="Kuo A."/>
            <person name="Liang C."/>
            <person name="Lipzen A."/>
            <person name="Lutzoni F."/>
            <person name="Magnuson J."/>
            <person name="Mondo S."/>
            <person name="Nolan M."/>
            <person name="Ohm R."/>
            <person name="Pangilinan J."/>
            <person name="Park H.-J."/>
            <person name="Ramirez L."/>
            <person name="Alfaro M."/>
            <person name="Sun H."/>
            <person name="Tritt A."/>
            <person name="Yoshinaga Y."/>
            <person name="Zwiers L.-H."/>
            <person name="Turgeon B."/>
            <person name="Goodwin S."/>
            <person name="Spatafora J."/>
            <person name="Crous P."/>
            <person name="Grigoriev I."/>
        </authorList>
    </citation>
    <scope>NUCLEOTIDE SEQUENCE</scope>
    <source>
        <strain evidence="2">CBS 207.26</strain>
    </source>
</reference>
<dbReference type="Proteomes" id="UP000800200">
    <property type="component" value="Unassembled WGS sequence"/>
</dbReference>
<organism evidence="2 3">
    <name type="scientific">Zopfia rhizophila CBS 207.26</name>
    <dbReference type="NCBI Taxonomy" id="1314779"/>
    <lineage>
        <taxon>Eukaryota</taxon>
        <taxon>Fungi</taxon>
        <taxon>Dikarya</taxon>
        <taxon>Ascomycota</taxon>
        <taxon>Pezizomycotina</taxon>
        <taxon>Dothideomycetes</taxon>
        <taxon>Dothideomycetes incertae sedis</taxon>
        <taxon>Zopfiaceae</taxon>
        <taxon>Zopfia</taxon>
    </lineage>
</organism>
<name>A0A6A6EI63_9PEZI</name>
<feature type="transmembrane region" description="Helical" evidence="1">
    <location>
        <begin position="314"/>
        <end position="336"/>
    </location>
</feature>